<protein>
    <submittedName>
        <fullName evidence="1">Uncharacterized protein</fullName>
    </submittedName>
</protein>
<keyword evidence="2" id="KW-1185">Reference proteome</keyword>
<proteinExistence type="predicted"/>
<name>A0A6A6IN98_9PLEO</name>
<sequence length="167" mass="19178">MAVAPATLFLRLPSELRFEVYHHTIQSTLPNAPTSYALNDCKGFLLSSKRIYAEFESEWATEFNYLLDGIKEAWPFDSPLVMPPVARLLKDFFASLSETLPRFTFTLNHDGVDTPIRRPLATWQSRAMYFGILQSDHPKTNPLFFSGGKEFFTVEYISDEILSVRRC</sequence>
<evidence type="ECO:0000313" key="2">
    <source>
        <dbReference type="Proteomes" id="UP000800094"/>
    </source>
</evidence>
<dbReference type="RefSeq" id="XP_033686723.1">
    <property type="nucleotide sequence ID" value="XM_033834747.1"/>
</dbReference>
<dbReference type="AlphaFoldDB" id="A0A6A6IN98"/>
<organism evidence="1 2">
    <name type="scientific">Trematosphaeria pertusa</name>
    <dbReference type="NCBI Taxonomy" id="390896"/>
    <lineage>
        <taxon>Eukaryota</taxon>
        <taxon>Fungi</taxon>
        <taxon>Dikarya</taxon>
        <taxon>Ascomycota</taxon>
        <taxon>Pezizomycotina</taxon>
        <taxon>Dothideomycetes</taxon>
        <taxon>Pleosporomycetidae</taxon>
        <taxon>Pleosporales</taxon>
        <taxon>Massarineae</taxon>
        <taxon>Trematosphaeriaceae</taxon>
        <taxon>Trematosphaeria</taxon>
    </lineage>
</organism>
<evidence type="ECO:0000313" key="1">
    <source>
        <dbReference type="EMBL" id="KAF2251719.1"/>
    </source>
</evidence>
<dbReference type="OrthoDB" id="3801372at2759"/>
<gene>
    <name evidence="1" type="ORF">BU26DRAFT_589983</name>
</gene>
<dbReference type="EMBL" id="ML987192">
    <property type="protein sequence ID" value="KAF2251719.1"/>
    <property type="molecule type" value="Genomic_DNA"/>
</dbReference>
<dbReference type="Proteomes" id="UP000800094">
    <property type="component" value="Unassembled WGS sequence"/>
</dbReference>
<reference evidence="1" key="1">
    <citation type="journal article" date="2020" name="Stud. Mycol.">
        <title>101 Dothideomycetes genomes: a test case for predicting lifestyles and emergence of pathogens.</title>
        <authorList>
            <person name="Haridas S."/>
            <person name="Albert R."/>
            <person name="Binder M."/>
            <person name="Bloem J."/>
            <person name="Labutti K."/>
            <person name="Salamov A."/>
            <person name="Andreopoulos B."/>
            <person name="Baker S."/>
            <person name="Barry K."/>
            <person name="Bills G."/>
            <person name="Bluhm B."/>
            <person name="Cannon C."/>
            <person name="Castanera R."/>
            <person name="Culley D."/>
            <person name="Daum C."/>
            <person name="Ezra D."/>
            <person name="Gonzalez J."/>
            <person name="Henrissat B."/>
            <person name="Kuo A."/>
            <person name="Liang C."/>
            <person name="Lipzen A."/>
            <person name="Lutzoni F."/>
            <person name="Magnuson J."/>
            <person name="Mondo S."/>
            <person name="Nolan M."/>
            <person name="Ohm R."/>
            <person name="Pangilinan J."/>
            <person name="Park H.-J."/>
            <person name="Ramirez L."/>
            <person name="Alfaro M."/>
            <person name="Sun H."/>
            <person name="Tritt A."/>
            <person name="Yoshinaga Y."/>
            <person name="Zwiers L.-H."/>
            <person name="Turgeon B."/>
            <person name="Goodwin S."/>
            <person name="Spatafora J."/>
            <person name="Crous P."/>
            <person name="Grigoriev I."/>
        </authorList>
    </citation>
    <scope>NUCLEOTIDE SEQUENCE</scope>
    <source>
        <strain evidence="1">CBS 122368</strain>
    </source>
</reference>
<dbReference type="GeneID" id="54588077"/>
<accession>A0A6A6IN98</accession>